<keyword evidence="3" id="KW-0238">DNA-binding</keyword>
<dbReference type="CDD" id="cd10017">
    <property type="entry name" value="B3_DNA"/>
    <property type="match status" value="1"/>
</dbReference>
<evidence type="ECO:0000256" key="5">
    <source>
        <dbReference type="ARBA" id="ARBA00023242"/>
    </source>
</evidence>
<dbReference type="PROSITE" id="PS50863">
    <property type="entry name" value="B3"/>
    <property type="match status" value="1"/>
</dbReference>
<dbReference type="Pfam" id="PF02362">
    <property type="entry name" value="B3"/>
    <property type="match status" value="1"/>
</dbReference>
<feature type="region of interest" description="Disordered" evidence="6">
    <location>
        <begin position="24"/>
        <end position="73"/>
    </location>
</feature>
<evidence type="ECO:0000259" key="7">
    <source>
        <dbReference type="PROSITE" id="PS50863"/>
    </source>
</evidence>
<keyword evidence="9" id="KW-1185">Reference proteome</keyword>
<dbReference type="EMBL" id="SZYD01000009">
    <property type="protein sequence ID" value="KAD5318342.1"/>
    <property type="molecule type" value="Genomic_DNA"/>
</dbReference>
<dbReference type="SMART" id="SM01019">
    <property type="entry name" value="B3"/>
    <property type="match status" value="1"/>
</dbReference>
<keyword evidence="2" id="KW-0805">Transcription regulation</keyword>
<dbReference type="Proteomes" id="UP000326396">
    <property type="component" value="Linkage Group LG17"/>
</dbReference>
<evidence type="ECO:0000256" key="1">
    <source>
        <dbReference type="ARBA" id="ARBA00004123"/>
    </source>
</evidence>
<dbReference type="GO" id="GO:0005634">
    <property type="term" value="C:nucleus"/>
    <property type="evidence" value="ECO:0007669"/>
    <property type="project" value="UniProtKB-SubCell"/>
</dbReference>
<evidence type="ECO:0000313" key="8">
    <source>
        <dbReference type="EMBL" id="KAD5318342.1"/>
    </source>
</evidence>
<name>A0A5N6NU82_9ASTR</name>
<dbReference type="PANTHER" id="PTHR31391">
    <property type="entry name" value="B3 DOMAIN-CONTAINING PROTEIN OS11G0197600-RELATED"/>
    <property type="match status" value="1"/>
</dbReference>
<evidence type="ECO:0000256" key="2">
    <source>
        <dbReference type="ARBA" id="ARBA00023015"/>
    </source>
</evidence>
<evidence type="ECO:0000256" key="3">
    <source>
        <dbReference type="ARBA" id="ARBA00023125"/>
    </source>
</evidence>
<evidence type="ECO:0000256" key="4">
    <source>
        <dbReference type="ARBA" id="ARBA00023163"/>
    </source>
</evidence>
<comment type="subcellular location">
    <subcellularLocation>
        <location evidence="1">Nucleus</location>
    </subcellularLocation>
</comment>
<sequence>MVAVATARYIAYRRATAICGQRLKSGRRGPKKATVQIEVEEQDDSNGSDRRRGQRSTGEAAAKPALGDSDRRRRRVAAIQKTAETINDGWLRRTVGEVSYEHPSKTIASYEPKSANLAQTPDSKAKSAAIERANEVQASLPFESPSFVKPMLPSHVTGCFWLGLPKKFCLAHLPKHDETVVLLSENGREFNTKFLVDKTGLSGGWRGFSVAHKLIEGDALVFHLIDQWKFKVYIIRVNGANEIDGALALLNLVPCDTNIYQQQFKNGSKILQKVDNMDIDLRQENSLVASDQLEDDNDYANSPVSEGLRFSQSVLEFNEIKCIDDFSIVVDNLVIDSEIPKHFHIKYYDLCHSQKAYLHENLLKGLNAKLAVGIILETITIADAIRACKTDIARDDLDTWDKTLKGFEEVGMNISFLRARIHKLVGLLFESNKLLEAKKIEQLKVEDEIIVISKKLNGLKDVIKDLDVEIETLKLKGKNLDLVFCKEANAPW</sequence>
<feature type="domain" description="TF-B3" evidence="7">
    <location>
        <begin position="147"/>
        <end position="238"/>
    </location>
</feature>
<keyword evidence="5" id="KW-0539">Nucleus</keyword>
<evidence type="ECO:0000256" key="6">
    <source>
        <dbReference type="SAM" id="MobiDB-lite"/>
    </source>
</evidence>
<dbReference type="InterPro" id="IPR015300">
    <property type="entry name" value="DNA-bd_pseudobarrel_sf"/>
</dbReference>
<proteinExistence type="predicted"/>
<organism evidence="8 9">
    <name type="scientific">Mikania micrantha</name>
    <name type="common">bitter vine</name>
    <dbReference type="NCBI Taxonomy" id="192012"/>
    <lineage>
        <taxon>Eukaryota</taxon>
        <taxon>Viridiplantae</taxon>
        <taxon>Streptophyta</taxon>
        <taxon>Embryophyta</taxon>
        <taxon>Tracheophyta</taxon>
        <taxon>Spermatophyta</taxon>
        <taxon>Magnoliopsida</taxon>
        <taxon>eudicotyledons</taxon>
        <taxon>Gunneridae</taxon>
        <taxon>Pentapetalae</taxon>
        <taxon>asterids</taxon>
        <taxon>campanulids</taxon>
        <taxon>Asterales</taxon>
        <taxon>Asteraceae</taxon>
        <taxon>Asteroideae</taxon>
        <taxon>Heliantheae alliance</taxon>
        <taxon>Eupatorieae</taxon>
        <taxon>Mikania</taxon>
    </lineage>
</organism>
<dbReference type="InterPro" id="IPR044837">
    <property type="entry name" value="REM16-like"/>
</dbReference>
<evidence type="ECO:0000313" key="9">
    <source>
        <dbReference type="Proteomes" id="UP000326396"/>
    </source>
</evidence>
<dbReference type="InterPro" id="IPR003340">
    <property type="entry name" value="B3_DNA-bd"/>
</dbReference>
<dbReference type="GO" id="GO:0003677">
    <property type="term" value="F:DNA binding"/>
    <property type="evidence" value="ECO:0007669"/>
    <property type="project" value="UniProtKB-KW"/>
</dbReference>
<protein>
    <recommendedName>
        <fullName evidence="7">TF-B3 domain-containing protein</fullName>
    </recommendedName>
</protein>
<dbReference type="AlphaFoldDB" id="A0A5N6NU82"/>
<keyword evidence="4" id="KW-0804">Transcription</keyword>
<dbReference type="Gene3D" id="2.40.330.10">
    <property type="entry name" value="DNA-binding pseudobarrel domain"/>
    <property type="match status" value="1"/>
</dbReference>
<dbReference type="SUPFAM" id="SSF101936">
    <property type="entry name" value="DNA-binding pseudobarrel domain"/>
    <property type="match status" value="1"/>
</dbReference>
<comment type="caution">
    <text evidence="8">The sequence shown here is derived from an EMBL/GenBank/DDBJ whole genome shotgun (WGS) entry which is preliminary data.</text>
</comment>
<dbReference type="OrthoDB" id="1909330at2759"/>
<gene>
    <name evidence="8" type="ORF">E3N88_18288</name>
</gene>
<reference evidence="8 9" key="1">
    <citation type="submission" date="2019-05" db="EMBL/GenBank/DDBJ databases">
        <title>Mikania micrantha, genome provides insights into the molecular mechanism of rapid growth.</title>
        <authorList>
            <person name="Liu B."/>
        </authorList>
    </citation>
    <scope>NUCLEOTIDE SEQUENCE [LARGE SCALE GENOMIC DNA]</scope>
    <source>
        <strain evidence="8">NLD-2019</strain>
        <tissue evidence="8">Leaf</tissue>
    </source>
</reference>
<accession>A0A5N6NU82</accession>
<dbReference type="PANTHER" id="PTHR31391:SF101">
    <property type="entry name" value="B3 DOMAIN-CONTAINING PROTEIN OS01G0234100"/>
    <property type="match status" value="1"/>
</dbReference>